<dbReference type="PANTHER" id="PTHR23309:SF9">
    <property type="entry name" value="PEROXISOMAL FATTY ACID BETA-OXIDATION MULTIFUNCTIONAL PROTEIN MFP2"/>
    <property type="match status" value="1"/>
</dbReference>
<dbReference type="GO" id="GO:0004165">
    <property type="term" value="F:delta(3)-delta(2)-enoyl-CoA isomerase activity"/>
    <property type="evidence" value="ECO:0007669"/>
    <property type="project" value="UniProtKB-EC"/>
</dbReference>
<evidence type="ECO:0000256" key="7">
    <source>
        <dbReference type="ARBA" id="ARBA00022832"/>
    </source>
</evidence>
<feature type="domain" description="3-hydroxyacyl-CoA dehydrogenase C-terminal" evidence="19">
    <location>
        <begin position="493"/>
        <end position="561"/>
    </location>
</feature>
<evidence type="ECO:0000256" key="16">
    <source>
        <dbReference type="ARBA" id="ARBA00023709"/>
    </source>
</evidence>
<dbReference type="Pfam" id="PF00378">
    <property type="entry name" value="ECH_1"/>
    <property type="match status" value="1"/>
</dbReference>
<dbReference type="InterPro" id="IPR029045">
    <property type="entry name" value="ClpP/crotonase-like_dom_sf"/>
</dbReference>
<dbReference type="SUPFAM" id="SSF52096">
    <property type="entry name" value="ClpP/crotonase"/>
    <property type="match status" value="1"/>
</dbReference>
<dbReference type="Pfam" id="PF02737">
    <property type="entry name" value="3HCDH_N"/>
    <property type="match status" value="1"/>
</dbReference>
<comment type="catalytic activity">
    <reaction evidence="1">
        <text>a (3Z)-enoyl-CoA = a 4-saturated (2E)-enoyl-CoA</text>
        <dbReference type="Rhea" id="RHEA:45900"/>
        <dbReference type="ChEBI" id="CHEBI:85097"/>
        <dbReference type="ChEBI" id="CHEBI:85489"/>
        <dbReference type="EC" id="5.3.3.8"/>
    </reaction>
</comment>
<keyword evidence="7" id="KW-0276">Fatty acid metabolism</keyword>
<dbReference type="InterPro" id="IPR018376">
    <property type="entry name" value="Enoyl-CoA_hyd/isom_CS"/>
</dbReference>
<evidence type="ECO:0000256" key="6">
    <source>
        <dbReference type="ARBA" id="ARBA00008750"/>
    </source>
</evidence>
<organism evidence="21">
    <name type="scientific">Rhizophora mucronata</name>
    <name type="common">Asiatic mangrove</name>
    <dbReference type="NCBI Taxonomy" id="61149"/>
    <lineage>
        <taxon>Eukaryota</taxon>
        <taxon>Viridiplantae</taxon>
        <taxon>Streptophyta</taxon>
        <taxon>Embryophyta</taxon>
        <taxon>Tracheophyta</taxon>
        <taxon>Spermatophyta</taxon>
        <taxon>Magnoliopsida</taxon>
        <taxon>eudicotyledons</taxon>
        <taxon>Gunneridae</taxon>
        <taxon>Pentapetalae</taxon>
        <taxon>rosids</taxon>
        <taxon>fabids</taxon>
        <taxon>Malpighiales</taxon>
        <taxon>Rhizophoraceae</taxon>
        <taxon>Rhizophora</taxon>
    </lineage>
</organism>
<evidence type="ECO:0000256" key="17">
    <source>
        <dbReference type="ARBA" id="ARBA00023717"/>
    </source>
</evidence>
<evidence type="ECO:0000256" key="1">
    <source>
        <dbReference type="ARBA" id="ARBA00000452"/>
    </source>
</evidence>
<name>A0A2P2LII5_RHIMU</name>
<dbReference type="UniPathway" id="UPA00659"/>
<evidence type="ECO:0000256" key="2">
    <source>
        <dbReference type="ARBA" id="ARBA00000765"/>
    </source>
</evidence>
<dbReference type="FunFam" id="3.90.226.10:FF:000025">
    <property type="entry name" value="Peroxisomal fatty acid beta-oxidation multifunctional protein"/>
    <property type="match status" value="1"/>
</dbReference>
<comment type="similarity">
    <text evidence="6">In the N-terminal section; belongs to the enoyl-CoA hydratase/isomerase family.</text>
</comment>
<dbReference type="InterPro" id="IPR006108">
    <property type="entry name" value="3HC_DH_C"/>
</dbReference>
<dbReference type="GO" id="GO:0003857">
    <property type="term" value="F:(3S)-3-hydroxyacyl-CoA dehydrogenase (NAD+) activity"/>
    <property type="evidence" value="ECO:0007669"/>
    <property type="project" value="TreeGrafter"/>
</dbReference>
<comment type="subcellular location">
    <subcellularLocation>
        <location evidence="3">Peroxisome</location>
    </subcellularLocation>
</comment>
<feature type="domain" description="3-hydroxyacyl-CoA dehydrogenase NAD binding" evidence="20">
    <location>
        <begin position="312"/>
        <end position="490"/>
    </location>
</feature>
<dbReference type="PROSITE" id="PS00166">
    <property type="entry name" value="ENOYL_COA_HYDRATASE"/>
    <property type="match status" value="1"/>
</dbReference>
<evidence type="ECO:0000256" key="18">
    <source>
        <dbReference type="RuleBase" id="RU003707"/>
    </source>
</evidence>
<dbReference type="InterPro" id="IPR008927">
    <property type="entry name" value="6-PGluconate_DH-like_C_sf"/>
</dbReference>
<comment type="catalytic activity">
    <reaction evidence="2">
        <text>a (3E)-enoyl-CoA = a 4-saturated (2E)-enoyl-CoA</text>
        <dbReference type="Rhea" id="RHEA:45228"/>
        <dbReference type="ChEBI" id="CHEBI:58521"/>
        <dbReference type="ChEBI" id="CHEBI:85097"/>
        <dbReference type="EC" id="5.3.3.8"/>
    </reaction>
</comment>
<comment type="similarity">
    <text evidence="5">In the central section; belongs to the 3-hydroxyacyl-CoA dehydrogenase family.</text>
</comment>
<keyword evidence="14" id="KW-0511">Multifunctional enzyme</keyword>
<dbReference type="GO" id="GO:0005777">
    <property type="term" value="C:peroxisome"/>
    <property type="evidence" value="ECO:0007669"/>
    <property type="project" value="UniProtKB-SubCell"/>
</dbReference>
<dbReference type="GO" id="GO:0070403">
    <property type="term" value="F:NAD+ binding"/>
    <property type="evidence" value="ECO:0007669"/>
    <property type="project" value="InterPro"/>
</dbReference>
<dbReference type="AlphaFoldDB" id="A0A2P2LII5"/>
<keyword evidence="11" id="KW-0576">Peroxisome</keyword>
<dbReference type="EMBL" id="GGEC01037269">
    <property type="protein sequence ID" value="MBX17753.1"/>
    <property type="molecule type" value="Transcribed_RNA"/>
</dbReference>
<evidence type="ECO:0000256" key="15">
    <source>
        <dbReference type="ARBA" id="ARBA00023701"/>
    </source>
</evidence>
<dbReference type="PROSITE" id="PS00067">
    <property type="entry name" value="3HCDH"/>
    <property type="match status" value="1"/>
</dbReference>
<keyword evidence="10" id="KW-0443">Lipid metabolism</keyword>
<dbReference type="Gene3D" id="3.40.50.720">
    <property type="entry name" value="NAD(P)-binding Rossmann-like Domain"/>
    <property type="match status" value="1"/>
</dbReference>
<comment type="catalytic activity">
    <reaction evidence="16">
        <text>a (3S)-3-hydroxyacyl-CoA = a (2E)-enoyl-CoA + H2O</text>
        <dbReference type="Rhea" id="RHEA:16105"/>
        <dbReference type="ChEBI" id="CHEBI:15377"/>
        <dbReference type="ChEBI" id="CHEBI:57318"/>
        <dbReference type="ChEBI" id="CHEBI:58856"/>
        <dbReference type="EC" id="4.2.1.17"/>
    </reaction>
</comment>
<keyword evidence="8" id="KW-0560">Oxidoreductase</keyword>
<evidence type="ECO:0000256" key="8">
    <source>
        <dbReference type="ARBA" id="ARBA00023002"/>
    </source>
</evidence>
<dbReference type="InterPro" id="IPR006180">
    <property type="entry name" value="3-OHacyl-CoA_DH_CS"/>
</dbReference>
<comment type="pathway">
    <text evidence="4">Lipid metabolism; fatty acid beta-oxidation.</text>
</comment>
<evidence type="ECO:0000256" key="11">
    <source>
        <dbReference type="ARBA" id="ARBA00023140"/>
    </source>
</evidence>
<evidence type="ECO:0000259" key="19">
    <source>
        <dbReference type="Pfam" id="PF00725"/>
    </source>
</evidence>
<proteinExistence type="inferred from homology"/>
<keyword evidence="13" id="KW-0456">Lyase</keyword>
<evidence type="ECO:0000256" key="12">
    <source>
        <dbReference type="ARBA" id="ARBA00023235"/>
    </source>
</evidence>
<dbReference type="SUPFAM" id="SSF51735">
    <property type="entry name" value="NAD(P)-binding Rossmann-fold domains"/>
    <property type="match status" value="1"/>
</dbReference>
<comment type="catalytic activity">
    <reaction evidence="15">
        <text>(3S)-3-hydroxybutanoyl-CoA = (3R)-3-hydroxybutanoyl-CoA</text>
        <dbReference type="Rhea" id="RHEA:21760"/>
        <dbReference type="ChEBI" id="CHEBI:57315"/>
        <dbReference type="ChEBI" id="CHEBI:57316"/>
        <dbReference type="EC" id="5.1.2.3"/>
    </reaction>
</comment>
<evidence type="ECO:0000256" key="9">
    <source>
        <dbReference type="ARBA" id="ARBA00023027"/>
    </source>
</evidence>
<reference evidence="21" key="1">
    <citation type="submission" date="2018-02" db="EMBL/GenBank/DDBJ databases">
        <title>Rhizophora mucronata_Transcriptome.</title>
        <authorList>
            <person name="Meera S.P."/>
            <person name="Sreeshan A."/>
            <person name="Augustine A."/>
        </authorList>
    </citation>
    <scope>NUCLEOTIDE SEQUENCE</scope>
    <source>
        <tissue evidence="21">Leaf</tissue>
    </source>
</reference>
<sequence length="706" mass="77048">MGSNNGRKGKTLLEVGADGVAIITIDNPPLNLLSVDVLLSLKDTTEQALKRDDVKAIVITGSKHKFSGGVDVKVFGKKVRQERPGFLSIDFITDTLEAARKPLVAAIDGIALGGGLEIALACHARISTSSAQLGLTELQYGILPGLGGTQRLPRLVGLQKALEMMLMSKVVNGDEAHNLGLVDAMGTTENLVDTACCWALDMYHCRKPWVASLYRTDKIEPLSDARLILKLARERAKVQSPNLRHPLVCIDVIEEGVSSSPRVGLWKESEALLELRQSDVCKSLVHFFFAQHNTTKIPGITDLGLFPRKVNTVAVVGGGLMGSGIATALILSKYVVILKEVNEKFLSAGIDRIKANLQNHVEKRNMTQKQSKETLLLLTGVLDYESFGNVDVVIEAASTDMSIKQKIFAELEKNCPSHCIFASSTSTINLKLIGERTKCANRIVGAHFFSPSDVKPLLEIVRTEKTCPQVVVDLINIGKKLKKTPILVGNCTGFAVNRMLFPFLQVAAMLVEHGVDIYHINWAITNFGMQMGPFRTMDHVSPEASITSGIQYNENFPDRSCETTLSGFCNDSEHKATSDPAIWKHVSKARNISGIVTNHELTKISDQDIVEMMLFPVVNEACRLLEEGIVVKASDLDVAAVMGMGFPAYRGGIIFWANSLGSRHICSKLEEWSMKYGAFFTPCAHLLDTASKGISLGTLVHTKSQL</sequence>
<dbReference type="InterPro" id="IPR036291">
    <property type="entry name" value="NAD(P)-bd_dom_sf"/>
</dbReference>
<dbReference type="CDD" id="cd06558">
    <property type="entry name" value="crotonase-like"/>
    <property type="match status" value="1"/>
</dbReference>
<comment type="similarity">
    <text evidence="18">Belongs to the enoyl-CoA hydratase/isomerase family.</text>
</comment>
<dbReference type="InterPro" id="IPR006176">
    <property type="entry name" value="3-OHacyl-CoA_DH_NAD-bd"/>
</dbReference>
<keyword evidence="9" id="KW-0520">NAD</keyword>
<dbReference type="InterPro" id="IPR001753">
    <property type="entry name" value="Enoyl-CoA_hydra/iso"/>
</dbReference>
<comment type="catalytic activity">
    <reaction evidence="17">
        <text>a 4-saturated-(3S)-3-hydroxyacyl-CoA = a (3E)-enoyl-CoA + H2O</text>
        <dbReference type="Rhea" id="RHEA:20724"/>
        <dbReference type="ChEBI" id="CHEBI:15377"/>
        <dbReference type="ChEBI" id="CHEBI:58521"/>
        <dbReference type="ChEBI" id="CHEBI:137480"/>
        <dbReference type="EC" id="4.2.1.17"/>
    </reaction>
</comment>
<evidence type="ECO:0000256" key="14">
    <source>
        <dbReference type="ARBA" id="ARBA00023268"/>
    </source>
</evidence>
<evidence type="ECO:0000259" key="20">
    <source>
        <dbReference type="Pfam" id="PF02737"/>
    </source>
</evidence>
<keyword evidence="12" id="KW-0413">Isomerase</keyword>
<evidence type="ECO:0000313" key="21">
    <source>
        <dbReference type="EMBL" id="MBX17753.1"/>
    </source>
</evidence>
<dbReference type="SUPFAM" id="SSF48179">
    <property type="entry name" value="6-phosphogluconate dehydrogenase C-terminal domain-like"/>
    <property type="match status" value="2"/>
</dbReference>
<protein>
    <submittedName>
        <fullName evidence="21">Uncharacterized protein MANES_03G197400</fullName>
    </submittedName>
</protein>
<evidence type="ECO:0000256" key="10">
    <source>
        <dbReference type="ARBA" id="ARBA00023098"/>
    </source>
</evidence>
<dbReference type="Gene3D" id="1.10.1040.50">
    <property type="match status" value="1"/>
</dbReference>
<evidence type="ECO:0000256" key="5">
    <source>
        <dbReference type="ARBA" id="ARBA00007005"/>
    </source>
</evidence>
<evidence type="ECO:0000256" key="13">
    <source>
        <dbReference type="ARBA" id="ARBA00023239"/>
    </source>
</evidence>
<dbReference type="GO" id="GO:0008692">
    <property type="term" value="F:3-hydroxybutyryl-CoA epimerase activity"/>
    <property type="evidence" value="ECO:0007669"/>
    <property type="project" value="UniProtKB-EC"/>
</dbReference>
<dbReference type="Pfam" id="PF00725">
    <property type="entry name" value="3HCDH"/>
    <property type="match status" value="1"/>
</dbReference>
<dbReference type="GO" id="GO:0006635">
    <property type="term" value="P:fatty acid beta-oxidation"/>
    <property type="evidence" value="ECO:0007669"/>
    <property type="project" value="UniProtKB-UniPathway"/>
</dbReference>
<dbReference type="PANTHER" id="PTHR23309">
    <property type="entry name" value="3-HYDROXYACYL-COA DEHYROGENASE"/>
    <property type="match status" value="1"/>
</dbReference>
<evidence type="ECO:0000256" key="3">
    <source>
        <dbReference type="ARBA" id="ARBA00004275"/>
    </source>
</evidence>
<dbReference type="GO" id="GO:0004300">
    <property type="term" value="F:enoyl-CoA hydratase activity"/>
    <property type="evidence" value="ECO:0007669"/>
    <property type="project" value="UniProtKB-EC"/>
</dbReference>
<dbReference type="FunFam" id="3.40.50.720:FF:000009">
    <property type="entry name" value="Fatty oxidation complex, alpha subunit"/>
    <property type="match status" value="1"/>
</dbReference>
<evidence type="ECO:0000256" key="4">
    <source>
        <dbReference type="ARBA" id="ARBA00005005"/>
    </source>
</evidence>
<accession>A0A2P2LII5</accession>
<dbReference type="Gene3D" id="3.90.226.10">
    <property type="entry name" value="2-enoyl-CoA Hydratase, Chain A, domain 1"/>
    <property type="match status" value="1"/>
</dbReference>